<dbReference type="GO" id="GO:0005509">
    <property type="term" value="F:calcium ion binding"/>
    <property type="evidence" value="ECO:0007669"/>
    <property type="project" value="UniProtKB-UniRule"/>
</dbReference>
<dbReference type="SMART" id="SM00409">
    <property type="entry name" value="IG"/>
    <property type="match status" value="34"/>
</dbReference>
<feature type="compositionally biased region" description="Acidic residues" evidence="15">
    <location>
        <begin position="912"/>
        <end position="927"/>
    </location>
</feature>
<dbReference type="InterPro" id="IPR036179">
    <property type="entry name" value="Ig-like_dom_sf"/>
</dbReference>
<dbReference type="PANTHER" id="PTHR14340">
    <property type="entry name" value="MICROFIBRIL-ASSOCIATED GLYCOPROTEIN 3"/>
    <property type="match status" value="1"/>
</dbReference>
<evidence type="ECO:0000313" key="20">
    <source>
        <dbReference type="EMBL" id="OQV21312.1"/>
    </source>
</evidence>
<feature type="domain" description="Fibronectin type-III" evidence="19">
    <location>
        <begin position="4320"/>
        <end position="4413"/>
    </location>
</feature>
<dbReference type="Pfam" id="PF00041">
    <property type="entry name" value="fn3"/>
    <property type="match status" value="27"/>
</dbReference>
<keyword evidence="11" id="KW-0393">Immunoglobulin domain</keyword>
<dbReference type="PROSITE" id="PS50835">
    <property type="entry name" value="IG_LIKE"/>
    <property type="match status" value="26"/>
</dbReference>
<dbReference type="FunFam" id="2.60.40.10:FF:000127">
    <property type="entry name" value="titin isoform X1"/>
    <property type="match status" value="5"/>
</dbReference>
<feature type="domain" description="Ig-like" evidence="18">
    <location>
        <begin position="7095"/>
        <end position="7184"/>
    </location>
</feature>
<feature type="compositionally biased region" description="Polar residues" evidence="15">
    <location>
        <begin position="4992"/>
        <end position="5002"/>
    </location>
</feature>
<dbReference type="Pfam" id="PF07679">
    <property type="entry name" value="I-set"/>
    <property type="match status" value="33"/>
</dbReference>
<feature type="domain" description="Fibronectin type-III" evidence="19">
    <location>
        <begin position="5313"/>
        <end position="5405"/>
    </location>
</feature>
<feature type="domain" description="Ig-like" evidence="18">
    <location>
        <begin position="5913"/>
        <end position="6001"/>
    </location>
</feature>
<dbReference type="FunFam" id="2.60.40.10:FF:000460">
    <property type="entry name" value="Bent, isoform J"/>
    <property type="match status" value="1"/>
</dbReference>
<dbReference type="InterPro" id="IPR008271">
    <property type="entry name" value="Ser/Thr_kinase_AS"/>
</dbReference>
<dbReference type="FunFam" id="2.60.40.10:FF:000022">
    <property type="entry name" value="Cardiac titin"/>
    <property type="match status" value="1"/>
</dbReference>
<dbReference type="GO" id="GO:0031672">
    <property type="term" value="C:A band"/>
    <property type="evidence" value="ECO:0007669"/>
    <property type="project" value="UniProtKB-ARBA"/>
</dbReference>
<dbReference type="CDD" id="cd00096">
    <property type="entry name" value="Ig"/>
    <property type="match status" value="4"/>
</dbReference>
<dbReference type="Gene3D" id="1.10.510.10">
    <property type="entry name" value="Transferase(Phosphotransferase) domain 1"/>
    <property type="match status" value="1"/>
</dbReference>
<dbReference type="SUPFAM" id="SSF48726">
    <property type="entry name" value="Immunoglobulin"/>
    <property type="match status" value="34"/>
</dbReference>
<feature type="compositionally biased region" description="Low complexity" evidence="15">
    <location>
        <begin position="1585"/>
        <end position="1594"/>
    </location>
</feature>
<dbReference type="InterPro" id="IPR002126">
    <property type="entry name" value="Cadherin-like_dom"/>
</dbReference>
<dbReference type="GO" id="GO:0009888">
    <property type="term" value="P:tissue development"/>
    <property type="evidence" value="ECO:0007669"/>
    <property type="project" value="UniProtKB-ARBA"/>
</dbReference>
<dbReference type="SMART" id="SM00408">
    <property type="entry name" value="IGc2"/>
    <property type="match status" value="26"/>
</dbReference>
<dbReference type="FunFam" id="2.60.40.10:FF:000031">
    <property type="entry name" value="Myosin-binding protein C, slow type"/>
    <property type="match status" value="4"/>
</dbReference>
<feature type="compositionally biased region" description="Low complexity" evidence="15">
    <location>
        <begin position="1559"/>
        <end position="1572"/>
    </location>
</feature>
<dbReference type="FunFam" id="2.60.40.10:FF:000160">
    <property type="entry name" value="Titin a"/>
    <property type="match status" value="4"/>
</dbReference>
<evidence type="ECO:0000256" key="13">
    <source>
        <dbReference type="PROSITE-ProRule" id="PRU00043"/>
    </source>
</evidence>
<dbReference type="FunFam" id="2.60.40.10:FF:000567">
    <property type="entry name" value="Uncharacterized protein, isoform G"/>
    <property type="match status" value="2"/>
</dbReference>
<feature type="region of interest" description="Disordered" evidence="15">
    <location>
        <begin position="153"/>
        <end position="175"/>
    </location>
</feature>
<dbReference type="FunFam" id="2.60.40.10:FF:000050">
    <property type="entry name" value="Titin isoform B"/>
    <property type="match status" value="1"/>
</dbReference>
<dbReference type="GO" id="GO:0003779">
    <property type="term" value="F:actin binding"/>
    <property type="evidence" value="ECO:0007669"/>
    <property type="project" value="UniProtKB-ARBA"/>
</dbReference>
<feature type="region of interest" description="Disordered" evidence="15">
    <location>
        <begin position="2920"/>
        <end position="2944"/>
    </location>
</feature>
<feature type="compositionally biased region" description="Basic and acidic residues" evidence="15">
    <location>
        <begin position="1596"/>
        <end position="1606"/>
    </location>
</feature>
<feature type="compositionally biased region" description="Basic and acidic residues" evidence="15">
    <location>
        <begin position="6583"/>
        <end position="6609"/>
    </location>
</feature>
<feature type="domain" description="Fibronectin type-III" evidence="19">
    <location>
        <begin position="3830"/>
        <end position="3924"/>
    </location>
</feature>
<dbReference type="PRINTS" id="PR00014">
    <property type="entry name" value="FNTYPEIII"/>
</dbReference>
<feature type="compositionally biased region" description="Basic and acidic residues" evidence="15">
    <location>
        <begin position="1821"/>
        <end position="1844"/>
    </location>
</feature>
<feature type="region of interest" description="Disordered" evidence="15">
    <location>
        <begin position="7194"/>
        <end position="7277"/>
    </location>
</feature>
<feature type="region of interest" description="Disordered" evidence="15">
    <location>
        <begin position="5191"/>
        <end position="5214"/>
    </location>
</feature>
<feature type="domain" description="Ig-like" evidence="18">
    <location>
        <begin position="7278"/>
        <end position="7367"/>
    </location>
</feature>
<dbReference type="PROSITE" id="PS50268">
    <property type="entry name" value="CADHERIN_2"/>
    <property type="match status" value="1"/>
</dbReference>
<feature type="domain" description="Fibronectin type-III" evidence="19">
    <location>
        <begin position="6101"/>
        <end position="6196"/>
    </location>
</feature>
<dbReference type="GO" id="GO:0051239">
    <property type="term" value="P:regulation of multicellular organismal process"/>
    <property type="evidence" value="ECO:0007669"/>
    <property type="project" value="UniProtKB-ARBA"/>
</dbReference>
<dbReference type="SUPFAM" id="SSF56112">
    <property type="entry name" value="Protein kinase-like (PK-like)"/>
    <property type="match status" value="1"/>
</dbReference>
<dbReference type="PANTHER" id="PTHR14340:SF9">
    <property type="entry name" value="FIBRONECTIN TYPE-III DOMAIN-CONTAINING PROTEIN"/>
    <property type="match status" value="1"/>
</dbReference>
<feature type="domain" description="Ig-like" evidence="18">
    <location>
        <begin position="2154"/>
        <end position="2231"/>
    </location>
</feature>
<feature type="domain" description="Ig-like" evidence="18">
    <location>
        <begin position="7412"/>
        <end position="7500"/>
    </location>
</feature>
<evidence type="ECO:0000256" key="9">
    <source>
        <dbReference type="ARBA" id="ARBA00023157"/>
    </source>
</evidence>
<feature type="compositionally biased region" description="Polar residues" evidence="15">
    <location>
        <begin position="1136"/>
        <end position="1146"/>
    </location>
</feature>
<evidence type="ECO:0000256" key="1">
    <source>
        <dbReference type="ARBA" id="ARBA00004123"/>
    </source>
</evidence>
<evidence type="ECO:0000256" key="14">
    <source>
        <dbReference type="PROSITE-ProRule" id="PRU10141"/>
    </source>
</evidence>
<feature type="region of interest" description="Disordered" evidence="15">
    <location>
        <begin position="6580"/>
        <end position="6609"/>
    </location>
</feature>
<evidence type="ECO:0000256" key="4">
    <source>
        <dbReference type="ARBA" id="ARBA00022490"/>
    </source>
</evidence>
<feature type="domain" description="Ig-like" evidence="18">
    <location>
        <begin position="4223"/>
        <end position="4312"/>
    </location>
</feature>
<dbReference type="GO" id="GO:0007525">
    <property type="term" value="P:somatic muscle development"/>
    <property type="evidence" value="ECO:0007669"/>
    <property type="project" value="UniProtKB-ARBA"/>
</dbReference>
<dbReference type="Proteomes" id="UP000192578">
    <property type="component" value="Unassembled WGS sequence"/>
</dbReference>
<dbReference type="SUPFAM" id="SSF49265">
    <property type="entry name" value="Fibronectin type III"/>
    <property type="match status" value="15"/>
</dbReference>
<evidence type="ECO:0000256" key="3">
    <source>
        <dbReference type="ARBA" id="ARBA00006692"/>
    </source>
</evidence>
<dbReference type="GO" id="GO:0050793">
    <property type="term" value="P:regulation of developmental process"/>
    <property type="evidence" value="ECO:0007669"/>
    <property type="project" value="UniProtKB-ARBA"/>
</dbReference>
<feature type="domain" description="Fibronectin type-III" evidence="19">
    <location>
        <begin position="4615"/>
        <end position="4709"/>
    </location>
</feature>
<feature type="compositionally biased region" description="Low complexity" evidence="15">
    <location>
        <begin position="1473"/>
        <end position="1507"/>
    </location>
</feature>
<feature type="compositionally biased region" description="Low complexity" evidence="15">
    <location>
        <begin position="1627"/>
        <end position="1643"/>
    </location>
</feature>
<dbReference type="FunFam" id="2.60.40.10:FF:000032">
    <property type="entry name" value="palladin isoform X1"/>
    <property type="match status" value="2"/>
</dbReference>
<evidence type="ECO:0000259" key="19">
    <source>
        <dbReference type="PROSITE" id="PS50853"/>
    </source>
</evidence>
<feature type="domain" description="Fibronectin type-III" evidence="19">
    <location>
        <begin position="6494"/>
        <end position="6587"/>
    </location>
</feature>
<feature type="domain" description="Fibronectin type-III" evidence="19">
    <location>
        <begin position="4912"/>
        <end position="5005"/>
    </location>
</feature>
<feature type="binding site" evidence="14">
    <location>
        <position position="6672"/>
    </location>
    <ligand>
        <name>ATP</name>
        <dbReference type="ChEBI" id="CHEBI:30616"/>
    </ligand>
</feature>
<dbReference type="InterPro" id="IPR003599">
    <property type="entry name" value="Ig_sub"/>
</dbReference>
<reference evidence="21" key="1">
    <citation type="submission" date="2017-01" db="EMBL/GenBank/DDBJ databases">
        <title>Comparative genomics of anhydrobiosis in the tardigrade Hypsibius dujardini.</title>
        <authorList>
            <person name="Yoshida Y."/>
            <person name="Koutsovoulos G."/>
            <person name="Laetsch D."/>
            <person name="Stevens L."/>
            <person name="Kumar S."/>
            <person name="Horikawa D."/>
            <person name="Ishino K."/>
            <person name="Komine S."/>
            <person name="Tomita M."/>
            <person name="Blaxter M."/>
            <person name="Arakawa K."/>
        </authorList>
    </citation>
    <scope>NUCLEOTIDE SEQUENCE [LARGE SCALE GENOMIC DNA]</scope>
    <source>
        <strain evidence="21">Z151</strain>
    </source>
</reference>
<feature type="domain" description="Fibronectin type-III" evidence="19">
    <location>
        <begin position="5412"/>
        <end position="5507"/>
    </location>
</feature>
<keyword evidence="4" id="KW-0963">Cytoplasm</keyword>
<feature type="domain" description="Ig-like" evidence="18">
    <location>
        <begin position="387"/>
        <end position="478"/>
    </location>
</feature>
<evidence type="ECO:0000256" key="11">
    <source>
        <dbReference type="ARBA" id="ARBA00023319"/>
    </source>
</evidence>
<feature type="compositionally biased region" description="Low complexity" evidence="15">
    <location>
        <begin position="1043"/>
        <end position="1058"/>
    </location>
</feature>
<feature type="domain" description="Fibronectin type-III" evidence="19">
    <location>
        <begin position="2527"/>
        <end position="2630"/>
    </location>
</feature>
<feature type="domain" description="Fibronectin type-III" evidence="19">
    <location>
        <begin position="2636"/>
        <end position="2731"/>
    </location>
</feature>
<feature type="domain" description="Ig-like" evidence="18">
    <location>
        <begin position="6303"/>
        <end position="6391"/>
    </location>
</feature>
<evidence type="ECO:0000256" key="15">
    <source>
        <dbReference type="SAM" id="MobiDB-lite"/>
    </source>
</evidence>
<dbReference type="Gene3D" id="3.30.200.20">
    <property type="entry name" value="Phosphorylase Kinase, domain 1"/>
    <property type="match status" value="1"/>
</dbReference>
<dbReference type="PROSITE" id="PS00108">
    <property type="entry name" value="PROTEIN_KINASE_ST"/>
    <property type="match status" value="1"/>
</dbReference>
<dbReference type="FunFam" id="2.60.40.10:FF:000051">
    <property type="entry name" value="Uncharacterized protein, isoform J"/>
    <property type="match status" value="5"/>
</dbReference>
<dbReference type="FunFam" id="2.60.40.10:FF:000003">
    <property type="entry name" value="Titin isoform E"/>
    <property type="match status" value="3"/>
</dbReference>
<feature type="compositionally biased region" description="Polar residues" evidence="15">
    <location>
        <begin position="1013"/>
        <end position="1029"/>
    </location>
</feature>
<dbReference type="GO" id="GO:0045214">
    <property type="term" value="P:sarcomere organization"/>
    <property type="evidence" value="ECO:0007669"/>
    <property type="project" value="UniProtKB-ARBA"/>
</dbReference>
<feature type="domain" description="Fibronectin type-III" evidence="19">
    <location>
        <begin position="4715"/>
        <end position="4809"/>
    </location>
</feature>
<feature type="compositionally biased region" description="Low complexity" evidence="15">
    <location>
        <begin position="1388"/>
        <end position="1402"/>
    </location>
</feature>
<feature type="domain" description="Ig-like" evidence="18">
    <location>
        <begin position="493"/>
        <end position="586"/>
    </location>
</feature>
<feature type="compositionally biased region" description="Low complexity" evidence="15">
    <location>
        <begin position="1655"/>
        <end position="1668"/>
    </location>
</feature>
<dbReference type="GO" id="GO:0007156">
    <property type="term" value="P:homophilic cell adhesion via plasma membrane adhesion molecules"/>
    <property type="evidence" value="ECO:0007669"/>
    <property type="project" value="InterPro"/>
</dbReference>
<feature type="domain" description="Fibronectin type-III" evidence="19">
    <location>
        <begin position="2936"/>
        <end position="3031"/>
    </location>
</feature>
<evidence type="ECO:0000256" key="12">
    <source>
        <dbReference type="ARBA" id="ARBA00073138"/>
    </source>
</evidence>
<dbReference type="SMART" id="SM00060">
    <property type="entry name" value="FN3"/>
    <property type="match status" value="27"/>
</dbReference>
<feature type="domain" description="Fibronectin type-III" evidence="19">
    <location>
        <begin position="3535"/>
        <end position="3629"/>
    </location>
</feature>
<feature type="domain" description="Ig-like" evidence="18">
    <location>
        <begin position="10"/>
        <end position="102"/>
    </location>
</feature>
<feature type="domain" description="Fibronectin type-III" evidence="19">
    <location>
        <begin position="2834"/>
        <end position="2930"/>
    </location>
</feature>
<keyword evidence="7 14" id="KW-0067">ATP-binding</keyword>
<dbReference type="InterPro" id="IPR036116">
    <property type="entry name" value="FN3_sf"/>
</dbReference>
<feature type="domain" description="Ig-like" evidence="18">
    <location>
        <begin position="4813"/>
        <end position="4904"/>
    </location>
</feature>
<feature type="compositionally biased region" description="Polar residues" evidence="15">
    <location>
        <begin position="1509"/>
        <end position="1524"/>
    </location>
</feature>
<dbReference type="InterPro" id="IPR013783">
    <property type="entry name" value="Ig-like_fold"/>
</dbReference>
<feature type="domain" description="Ig-like" evidence="18">
    <location>
        <begin position="3332"/>
        <end position="3428"/>
    </location>
</feature>
<feature type="compositionally biased region" description="Polar residues" evidence="15">
    <location>
        <begin position="1334"/>
        <end position="1343"/>
    </location>
</feature>
<dbReference type="CDD" id="cd05748">
    <property type="entry name" value="Ig_Titin_like"/>
    <property type="match status" value="1"/>
</dbReference>
<feature type="domain" description="Fibronectin type-III" evidence="19">
    <location>
        <begin position="3233"/>
        <end position="3328"/>
    </location>
</feature>
<feature type="domain" description="Fibronectin type-III" evidence="19">
    <location>
        <begin position="3730"/>
        <end position="3824"/>
    </location>
</feature>
<dbReference type="GO" id="GO:0005198">
    <property type="term" value="F:structural molecule activity"/>
    <property type="evidence" value="ECO:0007669"/>
    <property type="project" value="UniProtKB-ARBA"/>
</dbReference>
<dbReference type="FunFam" id="2.60.40.10:FF:000080">
    <property type="entry name" value="Myosin light chain kinase, smooth muscle"/>
    <property type="match status" value="1"/>
</dbReference>
<dbReference type="InterPro" id="IPR017441">
    <property type="entry name" value="Protein_kinase_ATP_BS"/>
</dbReference>
<feature type="domain" description="Ig-like" evidence="18">
    <location>
        <begin position="5511"/>
        <end position="5603"/>
    </location>
</feature>
<name>A0A1W0X1W9_HYPEX</name>
<feature type="compositionally biased region" description="Basic and acidic residues" evidence="15">
    <location>
        <begin position="1573"/>
        <end position="1584"/>
    </location>
</feature>
<organism evidence="20 21">
    <name type="scientific">Hypsibius exemplaris</name>
    <name type="common">Freshwater tardigrade</name>
    <dbReference type="NCBI Taxonomy" id="2072580"/>
    <lineage>
        <taxon>Eukaryota</taxon>
        <taxon>Metazoa</taxon>
        <taxon>Ecdysozoa</taxon>
        <taxon>Tardigrada</taxon>
        <taxon>Eutardigrada</taxon>
        <taxon>Parachela</taxon>
        <taxon>Hypsibioidea</taxon>
        <taxon>Hypsibiidae</taxon>
        <taxon>Hypsibius</taxon>
    </lineage>
</organism>
<feature type="region of interest" description="Disordered" evidence="15">
    <location>
        <begin position="4789"/>
        <end position="4809"/>
    </location>
</feature>
<dbReference type="GO" id="GO:0004672">
    <property type="term" value="F:protein kinase activity"/>
    <property type="evidence" value="ECO:0007669"/>
    <property type="project" value="InterPro"/>
</dbReference>
<keyword evidence="13" id="KW-0106">Calcium</keyword>
<comment type="similarity">
    <text evidence="3">Belongs to the protein kinase superfamily. CAMK Ser/Thr protein kinase family.</text>
</comment>
<dbReference type="GO" id="GO:0007517">
    <property type="term" value="P:muscle organ development"/>
    <property type="evidence" value="ECO:0007669"/>
    <property type="project" value="UniProtKB-ARBA"/>
</dbReference>
<feature type="domain" description="Ig-like" evidence="18">
    <location>
        <begin position="3928"/>
        <end position="4017"/>
    </location>
</feature>
<dbReference type="FunFam" id="2.60.40.10:FF:000425">
    <property type="entry name" value="Myosin light chain kinase"/>
    <property type="match status" value="2"/>
</dbReference>
<feature type="domain" description="Ig-like" evidence="18">
    <location>
        <begin position="6968"/>
        <end position="7057"/>
    </location>
</feature>
<dbReference type="FunFam" id="1.10.510.10:FF:000321">
    <property type="entry name" value="Bent, isoform C"/>
    <property type="match status" value="1"/>
</dbReference>
<dbReference type="InterPro" id="IPR003598">
    <property type="entry name" value="Ig_sub2"/>
</dbReference>
<proteinExistence type="inferred from homology"/>
<dbReference type="FunFam" id="2.60.40.10:FF:000056">
    <property type="entry name" value="twitchin isoform X4"/>
    <property type="match status" value="13"/>
</dbReference>
<dbReference type="FunFam" id="2.60.40.10:FF:000147">
    <property type="entry name" value="Myosin light chain kinase"/>
    <property type="match status" value="1"/>
</dbReference>
<evidence type="ECO:0000256" key="10">
    <source>
        <dbReference type="ARBA" id="ARBA00023242"/>
    </source>
</evidence>
<feature type="compositionally biased region" description="Low complexity" evidence="15">
    <location>
        <begin position="1447"/>
        <end position="1463"/>
    </location>
</feature>
<feature type="domain" description="Fibronectin type-III" evidence="19">
    <location>
        <begin position="5607"/>
        <end position="5705"/>
    </location>
</feature>
<feature type="domain" description="Fibronectin type-III" evidence="19">
    <location>
        <begin position="5011"/>
        <end position="5106"/>
    </location>
</feature>
<feature type="domain" description="Fibronectin type-III" evidence="19">
    <location>
        <begin position="5812"/>
        <end position="5907"/>
    </location>
</feature>
<evidence type="ECO:0000259" key="18">
    <source>
        <dbReference type="PROSITE" id="PS50835"/>
    </source>
</evidence>
<protein>
    <recommendedName>
        <fullName evidence="12">Titin</fullName>
    </recommendedName>
</protein>
<dbReference type="GO" id="GO:0005634">
    <property type="term" value="C:nucleus"/>
    <property type="evidence" value="ECO:0007669"/>
    <property type="project" value="UniProtKB-SubCell"/>
</dbReference>
<feature type="domain" description="Ig-like" evidence="18">
    <location>
        <begin position="4518"/>
        <end position="4607"/>
    </location>
</feature>
<feature type="domain" description="Protein kinase" evidence="16">
    <location>
        <begin position="6643"/>
        <end position="6898"/>
    </location>
</feature>
<keyword evidence="9" id="KW-1015">Disulfide bond</keyword>
<dbReference type="PROSITE" id="PS00107">
    <property type="entry name" value="PROTEIN_KINASE_ATP"/>
    <property type="match status" value="1"/>
</dbReference>
<feature type="domain" description="Ig-like" evidence="18">
    <location>
        <begin position="601"/>
        <end position="693"/>
    </location>
</feature>
<feature type="domain" description="Ig-like" evidence="18">
    <location>
        <begin position="2735"/>
        <end position="2826"/>
    </location>
</feature>
<feature type="domain" description="Fibronectin type-III" evidence="19">
    <location>
        <begin position="3436"/>
        <end position="3529"/>
    </location>
</feature>
<evidence type="ECO:0000256" key="2">
    <source>
        <dbReference type="ARBA" id="ARBA00004355"/>
    </source>
</evidence>
<dbReference type="InterPro" id="IPR013098">
    <property type="entry name" value="Ig_I-set"/>
</dbReference>
<feature type="domain" description="Ig-like" evidence="18">
    <location>
        <begin position="6396"/>
        <end position="6489"/>
    </location>
</feature>
<dbReference type="OrthoDB" id="504170at2759"/>
<evidence type="ECO:0000256" key="8">
    <source>
        <dbReference type="ARBA" id="ARBA00023054"/>
    </source>
</evidence>
<dbReference type="CDD" id="cd00063">
    <property type="entry name" value="FN3"/>
    <property type="match status" value="27"/>
</dbReference>
<feature type="domain" description="Fibronectin type-III" evidence="19">
    <location>
        <begin position="5711"/>
        <end position="5805"/>
    </location>
</feature>
<feature type="region of interest" description="Disordered" evidence="15">
    <location>
        <begin position="4992"/>
        <end position="5039"/>
    </location>
</feature>
<feature type="compositionally biased region" description="Basic and acidic residues" evidence="15">
    <location>
        <begin position="942"/>
        <end position="969"/>
    </location>
</feature>
<feature type="compositionally biased region" description="Polar residues" evidence="15">
    <location>
        <begin position="1078"/>
        <end position="1092"/>
    </location>
</feature>
<keyword evidence="8" id="KW-0175">Coiled coil</keyword>
<dbReference type="FunFam" id="3.30.200.20:FF:000249">
    <property type="entry name" value="twitchin isoform X2"/>
    <property type="match status" value="1"/>
</dbReference>
<feature type="region of interest" description="Disordered" evidence="15">
    <location>
        <begin position="1779"/>
        <end position="1863"/>
    </location>
</feature>
<feature type="domain" description="Ig-like" evidence="18">
    <location>
        <begin position="1679"/>
        <end position="1767"/>
    </location>
</feature>
<feature type="domain" description="Fibronectin type-III" evidence="19">
    <location>
        <begin position="5112"/>
        <end position="5207"/>
    </location>
</feature>
<feature type="domain" description="Ig-like" evidence="18">
    <location>
        <begin position="166"/>
        <end position="256"/>
    </location>
</feature>
<feature type="domain" description="Fibronectin type-III" evidence="19">
    <location>
        <begin position="4419"/>
        <end position="4514"/>
    </location>
</feature>
<evidence type="ECO:0000313" key="21">
    <source>
        <dbReference type="Proteomes" id="UP000192578"/>
    </source>
</evidence>
<accession>A0A1W0X1W9</accession>
<feature type="region of interest" description="Disordered" evidence="15">
    <location>
        <begin position="5400"/>
        <end position="5422"/>
    </location>
</feature>
<feature type="domain" description="Fibronectin type-III" evidence="19">
    <location>
        <begin position="6202"/>
        <end position="6297"/>
    </location>
</feature>
<dbReference type="InterPro" id="IPR007110">
    <property type="entry name" value="Ig-like_dom"/>
</dbReference>
<evidence type="ECO:0000256" key="5">
    <source>
        <dbReference type="ARBA" id="ARBA00022737"/>
    </source>
</evidence>
<sequence length="7623" mass="834848">MDPPGKRGAPVFVQTPRLTQRGDQAVIECQVRAAPVPDSSWWRGVADEIRHSARFHITSEPLRGNVFALRLVIDAVSREDSGSYRVVAWNSAGEVSATVNLTLEVPLPMTSSHSSSSFVVVIFFSLDTQHVAKVATPPPRAWIEEGFVHSLSPRMPPKKSSDGIAPGFQKKPSIKQEDDGSRLLVECSILADPEPSLLWFKDDKDVKQGGRFNLVVKKDGNAYYACLEIEDVGVEDAGKYRITAKNALGENSASISLNFDSEDPPEDAGSAKGIRPTFTQKPVIRQSDDFSKIIFDCKLRADPKPTLSWFQGTKPLSPGAKYEMVLGPVGADNTYACRLEIANAESGDGGEYKVVAKNDAGEGQATINLSFANPDEEAENKPASGTPRFTNKPVIRQEGTSLIMECNVQADPKPDISWFLGDTQVMPSPRHKLTTSPMPENTYRIVLTITDPKQADAGQYRCNAKNSAGESNANIALNFGGQAEDPKDGKYAPKFQEKPEILPGSDGSYVLLRVRVKSNPIPTVTWFQNSKPVPLDARRIANVEPDSDEKYTISLEITEPDYRDGGTYKCIIKNERGEITANLNLNIEAPPDEEEEGLFAPILSGKPKIIPAADGSKVTLEVRCRAEPEPKGTWKLGDVDVRKSSRHTIEDKIEFEEFVHRLIITNPTKKDAGQYTCTVKNTIGAANAKLTLNIEGDDEPEGEAPKFIQQPKITNTGDKVFVDFIAQSDAKPTVKWMYKNEEVRSSSNIILKTETVKETHYRGSMEIVKITPALGGQYQVIVSNASGKIQGNVNINVEGPKELALEKPVVRTKKRTVIIQTRVVSDGQPDVLWYKGSTQISARGRYSSKVEQIRTETSSYNVFLEITDASETDVGEYKVVAKHNRKEVTESVRCSVDDVKRALQEETKEDAMEVDEEEASMSMDVDDTPAQQKKRGAEDDEKPAQKKKDTAEEKKAEEKKAADKKRSPDTSESGPTKKKVEDKPAAGKPKPGDQEAPKGAKAADQKVPDTEESSFANSAATQRHSSVARRTSGEFQFDDDASEAPSAPRSTARRSSGAFQFEDSSPPPPETSSSPSTKQSETFLRSTQQQDKPTPVEESKPSALKRTTKDASPPATAVTSPGKKVTDEPTPKTRKLQSPSPETRPTASRREPSPSAVEHEPARRGSRKEPSPPKAGLRREPSPPKSSSRKEPSPPKASLRKEPSPPKSSSRKEPSPPKLSSRKEPSPPKYSSRYSDSKPEPSLETVSSSSKPTDKTETISPSKSRDTILGLGKPKEPEETVSPVAPSSHVTTSSAREPAQTATATALAQPEARAATTDRWGSKIESVAPAVQQHEASPQQSGYSAKPDSRGRYSAATGGPSIPAPATPTPTPSTATTTTSRTEVKNDLTTTPPTLLTELSTPAGSQPPSRRPSDSPAAPSSRKPSETPSYGSKQPLDSAPASRKGSEAPPVSAPSKSSLSSKVNEPKAAVTGSKPAAAAAEPSKPGASSSPSPATAATAATAAQKPSEPSATSKPGATPATTVQKAGEPVGAKAPAGKTTPAATAAVPDKKEVSFTDSKAGLKPAAAAAKPGAKPEEKKPEEAAKPAGAAGLKKAPPKEAKEDKMEAYPTLKPLKNDGKPAEEAADAAKPAGKPGAAAPAAKPAAKKTELEAKPKTAAAAKPAEAPKAVVPEVGEKKPPYFSARIKPVSVKDGHSAEFVCKVKGNPVPEVTWFKNEKKMENNDDYIITFDGQTATFKVVDSYPDDSGKITCTIKSELGEESCSAMLTVKAEEKKIDLSKTMKDEGKTMKKVSMNAPESDDDVSFSESSPRKPALRKTSTGPRRDSADLSSHDDKPKLKLGKLGEARPSVVVESPETSRRSSSAGVNVTFMEPTVGGKRLVPVRSKTTDGEGLALILRRQSVMEKLESPSTALKAIGAAGSPAVIVDAPPNVQTQEDATACFAVTIEGNPVPDVKWYRGIREIVTEGRYLIKTDGSTNQALLFIKKARHTDEGKYRVVATNSNGSDEQEIQLFVSAGGDAGMDFRAMLAHRKYSKWGIEEEDPNWGDLKHQEMEKPTLKKRDAKADHFLKELFDLHLKQGKDKVAHFECVYSRPDQKPKWTRGKEEIFHGLKFKLVNEKDTHIMEIKDPKADDSGQYICTIGDSVTKCYLQVDEPDAVVEFIQKLPKESHADKFKEGELNCKISVPKVSVKWTKNGVVIERGDKYDIVKDAIGRCSLKIKKLNDADSGEYMCSYNEKVFTKCNFVVDQPLFKFNKPLKNVKVTEKDDATLECEVDDSNAEVRWFKHGKQLKSSDRVEFGIDGKKRRLHIKKSEIGDEDEYECKTNSDNTKADLQVEPFNKVIKGLKDLHLLTKETANFEVEFKDPKAVVEWFKDNEPISEGGRFEIKGTRGLHILTVKDLKMDDAGRYEARCLGLKSGATLKVDEGETAPKFNMPKTQMTGQVGSPLEFKVPYKIGGAKPGKPIFHLLRNGKPVPAKDFDIVVDDGEIKVKLKTPQRADEGDYHLKLLNSAGSDELPISIKVQDVPASPENLTASEITAEGARLNWHAPRDDGGSPILSYVVEQCDVVKGKENWKQVGKVTPASADGLPETTFKVTGLENKKDYKFRIKALNAVGSSEPLTMAKPLTAKNPYDEPGEPGKPEVVDWDKDHVDIVWTAPSHDGGAPIEKYIVEMKDKFSDKWVPAKEVPAGTTKATVDGLKEGGQYEFRVRAVNKAGPGNPSAPTKPVTAKARYVKPSIMIDDLGSIVVKAGSVIKFDVRINGEPFPEVTWLQLGKPLKENKRATIDVSEQNKKTSITVKTAERGDTGEYTLIVKNSSGELTAKGEVVVLGCPARPQGPLEVSDVTAQTAKLKFKKPIDDGGQEILHYEVEKQEAGTGNWIPCGKTKDGNQTEFDVTGLTPNKKYLFRVKAVNKEGAGEPLETTTPILAKNPYDEPGKPGTPQVTDWDKDRVDLVWTAPLKDGGAPITGYIIEKKLKKSKDWEKAIEVPAGELKASVPDLKEKEEYEFRVRAVNKAGPGEPSDATKPILVKTRFLKPRIIRDKLITTTIKVGQAFVFDVDIIGEPAPTTIWELLGKELATEGSRTVEHKEYKTHISVKKATRADAGKYLITATNSSGTDSAEVEVCVLGRPSRPEGPIVIPETTDKSIKMQWKPPKDTGGLPIDHYVIEKQDAKTGQWVPAGKVPGDSTEFTADGLTPKQKYNFRVKAVNKEGESEPLTTETPIIAKYPFDEPGKPGTPTVTDYDKDRVDLQWTAPDKDGGSPVTSYIIEKRPKGSKDWVKAKEVPADKTSASVTDLPERQEFEFRVVAVNKAGPGEPSDASKPVITKPKFLKPRIDKKNLKPITIKAGQPFVFECDVQGEPPPEKTWSLQPAKKGVPGGVIKSGGHAVVDNEDYKTKIAAKRADRTDAGIYTITAKNDSGEDSATVEVTVLDKPMMPGGPLEVNDVHADHCDLKWNPPEDDGGAPIDGYEVEKYDVAQAKWVPIGKTKTPDFKVTGLEPGHQYKFRVKALNSEGPSEELVTDKPILAKNPYDVPDACGKPEVTDWDKDRVDLKWTAPANDGGAPIEKYIIEKKDKNGDWEKAVEVPAGQTSGTVPNLIEGKEMQFRVRAVNKGGPGAPSEATKPMIIKHRHLKPRIDRKNLVQLKVKAGQPVDFDVNVSGEPAPTTVWKLKGKDLKSGDHLKITDKEYNTHLVIKTSKRSDTGIYTLTASNDSGTDEAQVEVVVLDAPTAPGGPLKVADVTKEGCKLSWTKPDDDGGTDVSHYLVEKMDMANPGKWVPCGEAPGEDFQVEGLQPDHQYKFRVKAVNRQGESEPLVAEKPILAKDPWVAPDAPGKLEIADYDKDHVDLKWQAPLSDGGAPIEKYVIEKKDKSGIWLPAAEVPGDQTTGTVPNLIDGQTYEFRVKAVNKAGPSEPSVVTPPFRVRHKHLKPSIDKSAMREIKIKAGQPFDFDVPVIGEEPPKKTWTLNDEAVTQDKDHVVVNEDYKTKFNVKDAQRKDAGVYTLTATNSSGTDTATVKVIVLDKPTAPRGPLDVSDVTKDSCHLSWKAPEDDGGQDISHYVVEKQDQASGLWEPVTEVHGTQADVGKLSPNHEYKFRVKAVNRQGESAPLVTAMPIEAKNPFDEPGKTSAPEVTDWAKDHVDLKWDKPINDGGAPIEKYIIEKRKKNAPFWEPAAEIAGDKTEGTAGGLKEGEEYEFRIVAVNKAGPGEPSDASRMVKAKPRNLAPTMDMSAMKDIKVKAGQTIRFKVPISGEPTPTSSWTVNGKPILNDSRVEEEKKEDYVVLEIKNAKRSDKGKYTLTLENANGTKAGTANVEVLDKPEPPKGPLTASDIHKEGCTLQWKAPEDDGGSEIVKYVVEKMDTARGTWVDAGETPDLKLKVNKLTPNKEYAFRVKAVNAQGESIPLEIVNPIVAKNPFDVPDAPGEPKIVDFGPDHVDLSWAAPTSDGGSPITKYIIEKKPKYSPVWEKAAEVPGDKTSGTAPNLTEGEEYEFRVIAVNEGGESEPSVVSKPVVAKHRKLPPKIKSNLRDVKLKAGQPLTIEVDFVGAPAPEVIWMNGDQVIVPDKSHVFITVEEGRSKISIPMAERPDSGNWKLRLKNEFGTDEAAFKVTVMDKPKAPKGPLEVSDITKDGCKLKWNPPVDDGGVPINGYVVEKRDTKKGIWVPVSNLCPGTEIRVPKLKEGEEYEFRVMAENPMGTSEPLMTTKPIIAKDPYSPPGEPGQPEAVDTDRDHITIQWTPPDDNGGAPITGYDVERKDDKGRWVKVNREPVKGTEFTDDNVTPNKTYEYRVTARNTAGPGKPSEVSKPIKAKPMKEAPKIDLSGLLGKDIRVRAGEPLTLDIPICGAPTPTCTWERDGKPLIAGRSLELTSGEEQAKLHIPAAKKEDKGKYKLTVSNQYGTVDGTVNVIVLDKPDAPEGPLQYSDVTANSIKLAWKPPIDSNGGEISGYVVEKCPVGSNTWERVPGFCPGEKMVVKGLEEGKKYLFRVKAENMYGTSEPLTGGSVTAENPFGAPDAPSAPEITDTSPKSIGLKWQKPKSDGGSPIQGYIIEKREPGVNDEWKPVNTKPIVGTHYSVPNLEEGHGYEFRVVAVNDAGPGKPSKASELAIAQDTSKPDAPDMPKVDGITKDSVALSWNKPTHTGGSPISGYIIEKKGPNDRDFVPVNRTPINDTKFTVPQLTEGDEYQFRVRAVNDAGESEPSKAVGPVKVEPQPEKPTVDMGKMKDITVRAGETFDIRVPYHGYPQPVAEWIRVDALGNPKSVSDADSRVMTKTTPDNTLLSVGPAKRSDTGVYKLTLKNRLGQDTGSVRVIVLDKPAIPERLRAEDIDADNITLKWNPPKDDGGEPITNYVVEKRGPDGVWTKVNNFVTGTSCKVRNLQEGKPYDFRVMAENAIGRSEPCLTEDTITPKSKFGRPTAPGTPVCTDSTPESITLQWSRPSNDGGAPITGYIVEKRDCPDGKWVKANVGTLTDNKCTVGGLHENQPYEFRVCAVNNAGPGEYSQATDEIYARPPPSAPKIDWDNFRLRDITVREGESFKLNIPFKGSPVPTVTWLLNGTPLYPSDRVVIETTDGKIALLQNKCAKRSDSGNYRVSLVNDKGSDSATCSVTVVAPPSPPEGPLEPIETTPESIKLRWLPPKDDGGAPVTNYIVEKCDAGTDKWVKVSSFVRQPEYDVRNLEDGKKYKFRVRAENIHGISEPLETDKEITAKHPFDTPGAPGQPDVTDVDSDSVSLQWTRPTKDGGSKILGYVVEGKRPGERNWKPMGDALVRDTKTTIPNLVDGEEWEFRIRAKNSAGLGEPSEPTPVITVHPKSTVPSPPGVPEIVKIGRSYVDLKWSKPKSDGGSKILGYIVERRDKGGYVWIKGHDYMVQDTNLTVLNLIEGSEYEFRVVAVNSAGKSEPSLNTMPVKVRDAADGVKPDILKKFGNVTTAIGKPVTLTVEAAGKAPIRVKWMKNGREINSTPRMKTTEKDGVYTLAISEVLDTDAGDYTCEISNGAGKDVCTGTLRIIEPPKILRFPDMVSFEEGESAKVKVFFQSETPCTARVFRGKEELKETDRFKWNVFDDYVVLLSKEMEVDDNGKYRIEVSNESGSAEASFPIKVTGKPGAPTGPMRISDISQHQCTLFWKPPENDGGSKILNYVVERKDISRENWIVASSFIKDCTFTVQGLNEGSEYEFRVSAVNENGQGPPLNGDGPIVAKLPFDRPSAPGDPNVTSIGGDFVNLTWDKPKSDGGGRLLGYFIEKREKGTENWFRINPVPSLPTMFNAANLVEDREYEFRVYAVNGAGLSPPSTASKIIKVKDPNAPKAPEFIRPLRSILATENKSATFECELEGFPRPEVTWYKGNRELFDCGKYMMTARGNVFSLIVNDVFGEDADEYSCRAVNKGGSKTSRADLTIKTSPKIHLPSRFQDVAVFDKGEDVVIKIPFTGYPRPEAVWKRDNEVIETAMHYSVETGERHAILTIKAAAQEDNGNYRLTVSNELGEDTCVIKIQINDKPDAPRFPSIENVWHDSVTLSWKPPHSDGGSPITNYIIEKKEHPGSSWIRAASTRCSYHTVTNLNPLTKYEFRVVAENLYGISGPSEATPVVETKEDEMKRRRRKRDMDKDGKKNRGTDEGRVADYDKFVFDVYDKYGKKPVDIKHDSVYQYYDILEEIGVGAFGVVHRCREKATGNIFAAKFIPVESPQEKQLIRKEIDIMNQLHHQKLIHLHDAFEDDDEMVLIYEFMSGGELFERITADDYTMSEAEVVNYLRQICEAVKHMHENNIVHLDLKPENIMCQTRKSTNVKLIDFGLATKLDPDAPVKITTGTAEFAAPEIVDREPVGFYTDMWAVGVLAYVLLSGLSPFAGEDDVETLRNVKACDWDFEDEAFGAVSEDAKDFIQNLLVKKKEARLTAEECLQHPWLTGRPAADESAPISRSRLVKIRNKMRDRYGDFWDKSILPIGHIANYSSLRKLYPDKHRIADTFFDRREAGPRFVIKPQSALAYEGQSTKFYCRVVSLEPAVITWWREGSEELRQSVKFMKRYDGNDYYLIINRCKLEDRGEYIVKAESALGRREEAVFLNVQPAPHEELQMPHIDIPKSRKNYDLIYDLHEAPADFAPKFSFGLRHRTIQRGIGVKLLCCIDGQPVPTVKWLKDGREITKQNASVNITTGHGVSTLEIYSCEPEDEGTYTCVASNSKGDTDTSCKIFVQDRASGVASSARRSSSLTNGHADSGDSGEALEKARKLRKELASQSDVKPRSKDASLPTPVRESSYKSTPAAKAREPAAKAASPVDDKPKTVAPNFTQKLRGQKIKEGASLLLEVRVNGNPEPKVQWIKDGNDEIVTNDAIQITYRNGVASLAIAEILPEDGGEYICRASNSDGIDETSAIITVDSRAKSRAATRDLDAAINAASAPASAASVAEGDRSAPEAGESAPVFQRQLQSVNCNDGDALTLECHIVGEPAVDAVWLHNDREIKSGEDFKYVHEGNVFKLQIAEIFPEDFGTYTCEAFNAVGEASSSCSVIVEGEWAFKYLLFRRNHVPGKRQSRTGEEFLGPRSHTFPQSITVEEGSSAAFEVNINSETPVRVEWCKVNHLLEESDRFKFKEQRSTFRLEMPTVLLTDIGLYMVKATNENGESSCVFTLHVKA</sequence>
<dbReference type="FunFam" id="2.60.40.10:FF:000345">
    <property type="entry name" value="Muscle M-line assembly protein unc-89"/>
    <property type="match status" value="1"/>
</dbReference>
<keyword evidence="21" id="KW-1185">Reference proteome</keyword>
<feature type="compositionally biased region" description="Pro residues" evidence="15">
    <location>
        <begin position="1362"/>
        <end position="1371"/>
    </location>
</feature>
<dbReference type="FunFam" id="2.60.40.10:FF:000097">
    <property type="entry name" value="Bent, isoform F"/>
    <property type="match status" value="2"/>
</dbReference>
<feature type="compositionally biased region" description="Basic and acidic residues" evidence="15">
    <location>
        <begin position="978"/>
        <end position="1009"/>
    </location>
</feature>
<dbReference type="PROSITE" id="PS50853">
    <property type="entry name" value="FN3"/>
    <property type="match status" value="27"/>
</dbReference>
<feature type="domain" description="Ig-like" evidence="18">
    <location>
        <begin position="3633"/>
        <end position="3722"/>
    </location>
</feature>
<comment type="caution">
    <text evidence="20">The sequence shown here is derived from an EMBL/GenBank/DDBJ whole genome shotgun (WGS) entry which is preliminary data.</text>
</comment>
<feature type="domain" description="Ig-like" evidence="18">
    <location>
        <begin position="2248"/>
        <end position="2333"/>
    </location>
</feature>
<feature type="domain" description="Cadherin" evidence="17">
    <location>
        <begin position="6221"/>
        <end position="6305"/>
    </location>
</feature>
<dbReference type="GO" id="GO:0005524">
    <property type="term" value="F:ATP binding"/>
    <property type="evidence" value="ECO:0007669"/>
    <property type="project" value="UniProtKB-UniRule"/>
</dbReference>
<evidence type="ECO:0000256" key="7">
    <source>
        <dbReference type="ARBA" id="ARBA00022840"/>
    </source>
</evidence>
<evidence type="ECO:0000259" key="17">
    <source>
        <dbReference type="PROSITE" id="PS50268"/>
    </source>
</evidence>
<dbReference type="PROSITE" id="PS50011">
    <property type="entry name" value="PROTEIN_KINASE_DOM"/>
    <property type="match status" value="1"/>
</dbReference>
<dbReference type="Pfam" id="PF00069">
    <property type="entry name" value="Pkinase"/>
    <property type="match status" value="1"/>
</dbReference>
<comment type="subcellular location">
    <subcellularLocation>
        <location evidence="2">Cytoplasm</location>
        <location evidence="2">Myofibril</location>
        <location evidence="2">Sarcomere</location>
        <location evidence="2">I band</location>
    </subcellularLocation>
    <subcellularLocation>
        <location evidence="1">Nucleus</location>
    </subcellularLocation>
</comment>
<dbReference type="FunFam" id="2.60.40.10:FF:002083">
    <property type="entry name" value="Protein CBR-UNC-22"/>
    <property type="match status" value="1"/>
</dbReference>
<dbReference type="EMBL" id="MTYJ01000024">
    <property type="protein sequence ID" value="OQV21312.1"/>
    <property type="molecule type" value="Genomic_DNA"/>
</dbReference>
<feature type="domain" description="Fibronectin type-III" evidence="19">
    <location>
        <begin position="4124"/>
        <end position="4219"/>
    </location>
</feature>
<feature type="domain" description="Ig-like" evidence="18">
    <location>
        <begin position="1921"/>
        <end position="2010"/>
    </location>
</feature>
<evidence type="ECO:0000256" key="6">
    <source>
        <dbReference type="ARBA" id="ARBA00022741"/>
    </source>
</evidence>
<feature type="domain" description="Ig-like" evidence="18">
    <location>
        <begin position="2055"/>
        <end position="2140"/>
    </location>
</feature>
<feature type="compositionally biased region" description="Basic and acidic residues" evidence="15">
    <location>
        <begin position="1148"/>
        <end position="1226"/>
    </location>
</feature>
<keyword evidence="5" id="KW-0677">Repeat</keyword>
<keyword evidence="6 14" id="KW-0547">Nucleotide-binding</keyword>
<dbReference type="GO" id="GO:0030018">
    <property type="term" value="C:Z disc"/>
    <property type="evidence" value="ECO:0007669"/>
    <property type="project" value="UniProtKB-ARBA"/>
</dbReference>
<feature type="compositionally biased region" description="Low complexity" evidence="15">
    <location>
        <begin position="1297"/>
        <end position="1317"/>
    </location>
</feature>
<keyword evidence="10" id="KW-0539">Nucleus</keyword>
<gene>
    <name evidence="20" type="ORF">BV898_04796</name>
</gene>
<evidence type="ECO:0000259" key="16">
    <source>
        <dbReference type="PROSITE" id="PS50011"/>
    </source>
</evidence>
<feature type="domain" description="Ig-like" evidence="18">
    <location>
        <begin position="276"/>
        <end position="370"/>
    </location>
</feature>
<dbReference type="Gene3D" id="2.60.40.10">
    <property type="entry name" value="Immunoglobulins"/>
    <property type="match status" value="61"/>
</dbReference>
<dbReference type="InterPro" id="IPR011009">
    <property type="entry name" value="Kinase-like_dom_sf"/>
</dbReference>
<dbReference type="GO" id="GO:0016020">
    <property type="term" value="C:membrane"/>
    <property type="evidence" value="ECO:0007669"/>
    <property type="project" value="InterPro"/>
</dbReference>
<feature type="domain" description="Fibronectin type-III" evidence="19">
    <location>
        <begin position="3131"/>
        <end position="3227"/>
    </location>
</feature>
<feature type="compositionally biased region" description="Low complexity" evidence="15">
    <location>
        <begin position="1531"/>
        <end position="1546"/>
    </location>
</feature>
<dbReference type="SMART" id="SM00220">
    <property type="entry name" value="S_TKc"/>
    <property type="match status" value="1"/>
</dbReference>
<dbReference type="InterPro" id="IPR000719">
    <property type="entry name" value="Prot_kinase_dom"/>
</dbReference>
<feature type="region of interest" description="Disordered" evidence="15">
    <location>
        <begin position="903"/>
        <end position="1674"/>
    </location>
</feature>
<feature type="domain" description="Fibronectin type-III" evidence="19">
    <location>
        <begin position="4024"/>
        <end position="4118"/>
    </location>
</feature>
<dbReference type="InterPro" id="IPR003961">
    <property type="entry name" value="FN3_dom"/>
</dbReference>